<protein>
    <submittedName>
        <fullName evidence="2">Uncharacterized protein</fullName>
    </submittedName>
</protein>
<evidence type="ECO:0000256" key="1">
    <source>
        <dbReference type="SAM" id="MobiDB-lite"/>
    </source>
</evidence>
<feature type="region of interest" description="Disordered" evidence="1">
    <location>
        <begin position="1"/>
        <end position="26"/>
    </location>
</feature>
<name>A0AAV9DVB6_ACOCL</name>
<accession>A0AAV9DVB6</accession>
<gene>
    <name evidence="2" type="ORF">QJS10_CPB11g01580</name>
</gene>
<reference evidence="2" key="2">
    <citation type="submission" date="2023-06" db="EMBL/GenBank/DDBJ databases">
        <authorList>
            <person name="Ma L."/>
            <person name="Liu K.-W."/>
            <person name="Li Z."/>
            <person name="Hsiao Y.-Y."/>
            <person name="Qi Y."/>
            <person name="Fu T."/>
            <person name="Tang G."/>
            <person name="Zhang D."/>
            <person name="Sun W.-H."/>
            <person name="Liu D.-K."/>
            <person name="Li Y."/>
            <person name="Chen G.-Z."/>
            <person name="Liu X.-D."/>
            <person name="Liao X.-Y."/>
            <person name="Jiang Y.-T."/>
            <person name="Yu X."/>
            <person name="Hao Y."/>
            <person name="Huang J."/>
            <person name="Zhao X.-W."/>
            <person name="Ke S."/>
            <person name="Chen Y.-Y."/>
            <person name="Wu W.-L."/>
            <person name="Hsu J.-L."/>
            <person name="Lin Y.-F."/>
            <person name="Huang M.-D."/>
            <person name="Li C.-Y."/>
            <person name="Huang L."/>
            <person name="Wang Z.-W."/>
            <person name="Zhao X."/>
            <person name="Zhong W.-Y."/>
            <person name="Peng D.-H."/>
            <person name="Ahmad S."/>
            <person name="Lan S."/>
            <person name="Zhang J.-S."/>
            <person name="Tsai W.-C."/>
            <person name="Van De Peer Y."/>
            <person name="Liu Z.-J."/>
        </authorList>
    </citation>
    <scope>NUCLEOTIDE SEQUENCE</scope>
    <source>
        <strain evidence="2">CP</strain>
        <tissue evidence="2">Leaves</tissue>
    </source>
</reference>
<organism evidence="2 3">
    <name type="scientific">Acorus calamus</name>
    <name type="common">Sweet flag</name>
    <dbReference type="NCBI Taxonomy" id="4465"/>
    <lineage>
        <taxon>Eukaryota</taxon>
        <taxon>Viridiplantae</taxon>
        <taxon>Streptophyta</taxon>
        <taxon>Embryophyta</taxon>
        <taxon>Tracheophyta</taxon>
        <taxon>Spermatophyta</taxon>
        <taxon>Magnoliopsida</taxon>
        <taxon>Liliopsida</taxon>
        <taxon>Acoraceae</taxon>
        <taxon>Acorus</taxon>
    </lineage>
</organism>
<dbReference type="AlphaFoldDB" id="A0AAV9DVB6"/>
<comment type="caution">
    <text evidence="2">The sequence shown here is derived from an EMBL/GenBank/DDBJ whole genome shotgun (WGS) entry which is preliminary data.</text>
</comment>
<evidence type="ECO:0000313" key="2">
    <source>
        <dbReference type="EMBL" id="KAK1304846.1"/>
    </source>
</evidence>
<dbReference type="Proteomes" id="UP001180020">
    <property type="component" value="Unassembled WGS sequence"/>
</dbReference>
<dbReference type="EMBL" id="JAUJYO010000011">
    <property type="protein sequence ID" value="KAK1304846.1"/>
    <property type="molecule type" value="Genomic_DNA"/>
</dbReference>
<proteinExistence type="predicted"/>
<reference evidence="2" key="1">
    <citation type="journal article" date="2023" name="Nat. Commun.">
        <title>Diploid and tetraploid genomes of Acorus and the evolution of monocots.</title>
        <authorList>
            <person name="Ma L."/>
            <person name="Liu K.W."/>
            <person name="Li Z."/>
            <person name="Hsiao Y.Y."/>
            <person name="Qi Y."/>
            <person name="Fu T."/>
            <person name="Tang G.D."/>
            <person name="Zhang D."/>
            <person name="Sun W.H."/>
            <person name="Liu D.K."/>
            <person name="Li Y."/>
            <person name="Chen G.Z."/>
            <person name="Liu X.D."/>
            <person name="Liao X.Y."/>
            <person name="Jiang Y.T."/>
            <person name="Yu X."/>
            <person name="Hao Y."/>
            <person name="Huang J."/>
            <person name="Zhao X.W."/>
            <person name="Ke S."/>
            <person name="Chen Y.Y."/>
            <person name="Wu W.L."/>
            <person name="Hsu J.L."/>
            <person name="Lin Y.F."/>
            <person name="Huang M.D."/>
            <person name="Li C.Y."/>
            <person name="Huang L."/>
            <person name="Wang Z.W."/>
            <person name="Zhao X."/>
            <person name="Zhong W.Y."/>
            <person name="Peng D.H."/>
            <person name="Ahmad S."/>
            <person name="Lan S."/>
            <person name="Zhang J.S."/>
            <person name="Tsai W.C."/>
            <person name="Van de Peer Y."/>
            <person name="Liu Z.J."/>
        </authorList>
    </citation>
    <scope>NUCLEOTIDE SEQUENCE</scope>
    <source>
        <strain evidence="2">CP</strain>
    </source>
</reference>
<keyword evidence="3" id="KW-1185">Reference proteome</keyword>
<evidence type="ECO:0000313" key="3">
    <source>
        <dbReference type="Proteomes" id="UP001180020"/>
    </source>
</evidence>
<sequence>MGNSARTQSTSQKMISSSVASTSPETLPTHLVPRWPLLMWLRYQDSTHLASLPLA</sequence>